<feature type="transmembrane region" description="Helical" evidence="1">
    <location>
        <begin position="86"/>
        <end position="105"/>
    </location>
</feature>
<dbReference type="AlphaFoldDB" id="A0A0F6WAQ6"/>
<evidence type="ECO:0000259" key="2">
    <source>
        <dbReference type="Pfam" id="PF02698"/>
    </source>
</evidence>
<feature type="domain" description="DUF218" evidence="2">
    <location>
        <begin position="122"/>
        <end position="266"/>
    </location>
</feature>
<dbReference type="CDD" id="cd06259">
    <property type="entry name" value="YdcF-like"/>
    <property type="match status" value="1"/>
</dbReference>
<dbReference type="InterPro" id="IPR051599">
    <property type="entry name" value="Cell_Envelope_Assoc"/>
</dbReference>
<keyword evidence="1" id="KW-0472">Membrane</keyword>
<dbReference type="STRING" id="927083.DB32_008917"/>
<organism evidence="3 4">
    <name type="scientific">Sandaracinus amylolyticus</name>
    <dbReference type="NCBI Taxonomy" id="927083"/>
    <lineage>
        <taxon>Bacteria</taxon>
        <taxon>Pseudomonadati</taxon>
        <taxon>Myxococcota</taxon>
        <taxon>Polyangia</taxon>
        <taxon>Polyangiales</taxon>
        <taxon>Sandaracinaceae</taxon>
        <taxon>Sandaracinus</taxon>
    </lineage>
</organism>
<name>A0A0F6WAQ6_9BACT</name>
<reference evidence="3 4" key="1">
    <citation type="submission" date="2015-03" db="EMBL/GenBank/DDBJ databases">
        <title>Genome assembly of Sandaracinus amylolyticus DSM 53668.</title>
        <authorList>
            <person name="Sharma G."/>
            <person name="Subramanian S."/>
        </authorList>
    </citation>
    <scope>NUCLEOTIDE SEQUENCE [LARGE SCALE GENOMIC DNA]</scope>
    <source>
        <strain evidence="3 4">DSM 53668</strain>
    </source>
</reference>
<gene>
    <name evidence="3" type="ORF">DB32_008917</name>
</gene>
<dbReference type="Pfam" id="PF02698">
    <property type="entry name" value="DUF218"/>
    <property type="match status" value="1"/>
</dbReference>
<dbReference type="Proteomes" id="UP000034883">
    <property type="component" value="Chromosome"/>
</dbReference>
<dbReference type="PANTHER" id="PTHR30336">
    <property type="entry name" value="INNER MEMBRANE PROTEIN, PROBABLE PERMEASE"/>
    <property type="match status" value="1"/>
</dbReference>
<dbReference type="GO" id="GO:0005886">
    <property type="term" value="C:plasma membrane"/>
    <property type="evidence" value="ECO:0007669"/>
    <property type="project" value="TreeGrafter"/>
</dbReference>
<dbReference type="GO" id="GO:0000270">
    <property type="term" value="P:peptidoglycan metabolic process"/>
    <property type="evidence" value="ECO:0007669"/>
    <property type="project" value="TreeGrafter"/>
</dbReference>
<dbReference type="KEGG" id="samy:DB32_008917"/>
<dbReference type="InterPro" id="IPR003848">
    <property type="entry name" value="DUF218"/>
</dbReference>
<dbReference type="PANTHER" id="PTHR30336:SF4">
    <property type="entry name" value="ENVELOPE BIOGENESIS FACTOR ELYC"/>
    <property type="match status" value="1"/>
</dbReference>
<dbReference type="EMBL" id="CP011125">
    <property type="protein sequence ID" value="AKF11768.1"/>
    <property type="molecule type" value="Genomic_DNA"/>
</dbReference>
<evidence type="ECO:0000256" key="1">
    <source>
        <dbReference type="SAM" id="Phobius"/>
    </source>
</evidence>
<evidence type="ECO:0000313" key="4">
    <source>
        <dbReference type="Proteomes" id="UP000034883"/>
    </source>
</evidence>
<feature type="transmembrane region" description="Helical" evidence="1">
    <location>
        <begin position="63"/>
        <end position="79"/>
    </location>
</feature>
<dbReference type="GO" id="GO:0043164">
    <property type="term" value="P:Gram-negative-bacterium-type cell wall biogenesis"/>
    <property type="evidence" value="ECO:0007669"/>
    <property type="project" value="TreeGrafter"/>
</dbReference>
<evidence type="ECO:0000313" key="3">
    <source>
        <dbReference type="EMBL" id="AKF11768.1"/>
    </source>
</evidence>
<keyword evidence="1" id="KW-1133">Transmembrane helix</keyword>
<keyword evidence="4" id="KW-1185">Reference proteome</keyword>
<proteinExistence type="predicted"/>
<accession>A0A0F6WAQ6</accession>
<protein>
    <recommendedName>
        <fullName evidence="2">DUF218 domain-containing protein</fullName>
    </recommendedName>
</protein>
<keyword evidence="1" id="KW-0812">Transmembrane</keyword>
<feature type="transmembrane region" description="Helical" evidence="1">
    <location>
        <begin position="21"/>
        <end position="43"/>
    </location>
</feature>
<sequence>MRRVPRRVMPARVSAPPEPSLRVVIVQRALPAASAGALAFVVADRLGLVTLLGLRRLLDLEDAWLVFAFAIVSGAIAATRARALPWIAFAALGVLYVLVAFTPLFDAQYDAWLLRDAPRAADAIVVLSSDVTSEGRLSSNGLSRLVAGLALARDGHAPLLVRTDLGAGHADDTGDALEIAEGTSVEVVRVGPVASTRDEALRVDELAAARPLRRVIVVTDAMHERRAAATFRAMGLEVIAVPAPERDFSLPPRDPDDRVRAFEEWITERAAWTLYAMRGWIDEGDQAR</sequence>